<evidence type="ECO:0000313" key="3">
    <source>
        <dbReference type="Proteomes" id="UP000260823"/>
    </source>
</evidence>
<dbReference type="OrthoDB" id="343560at2"/>
<feature type="transmembrane region" description="Helical" evidence="1">
    <location>
        <begin position="237"/>
        <end position="257"/>
    </location>
</feature>
<evidence type="ECO:0000256" key="1">
    <source>
        <dbReference type="SAM" id="Phobius"/>
    </source>
</evidence>
<feature type="transmembrane region" description="Helical" evidence="1">
    <location>
        <begin position="212"/>
        <end position="231"/>
    </location>
</feature>
<reference evidence="2 3" key="1">
    <citation type="submission" date="2018-08" db="EMBL/GenBank/DDBJ databases">
        <title>Mucilaginibacter terrae sp. nov., isolated from manganese diggings.</title>
        <authorList>
            <person name="Huang Y."/>
            <person name="Zhou Z."/>
        </authorList>
    </citation>
    <scope>NUCLEOTIDE SEQUENCE [LARGE SCALE GENOMIC DNA]</scope>
    <source>
        <strain evidence="2 3">ZH6</strain>
    </source>
</reference>
<feature type="transmembrane region" description="Helical" evidence="1">
    <location>
        <begin position="125"/>
        <end position="148"/>
    </location>
</feature>
<dbReference type="EMBL" id="QWDE01000001">
    <property type="protein sequence ID" value="RFZ85065.1"/>
    <property type="molecule type" value="Genomic_DNA"/>
</dbReference>
<name>A0A3E2NVN5_9SPHI</name>
<feature type="transmembrane region" description="Helical" evidence="1">
    <location>
        <begin position="86"/>
        <end position="104"/>
    </location>
</feature>
<keyword evidence="1" id="KW-0812">Transmembrane</keyword>
<feature type="transmembrane region" description="Helical" evidence="1">
    <location>
        <begin position="160"/>
        <end position="180"/>
    </location>
</feature>
<gene>
    <name evidence="2" type="ORF">DYU05_05540</name>
</gene>
<dbReference type="RefSeq" id="WP_117381966.1">
    <property type="nucleotide sequence ID" value="NZ_QWDE01000001.1"/>
</dbReference>
<sequence length="264" mass="29590">MKNLLLNTFTLNGFVTELRARNEVLFYFGLLCLLCAVVFLFAARVSQVQVSGTNAWYKPLKFALSIGIYCFTMAWYAWYLRLPGQVSLYSWVTVVLLGFELFYITFQAGRGQLSHYNRSTPLYAALYSGMALAATAVTLYTGYIGILFCSRPLPYLPDYYLWAIRISIFLFVVFAMEGAVMGGRMSHTIGGTDTGGGLPFLNWSRQFGDPRIAHFVGMHALQLLPLVAFYLVKNVRFTLLFGAVYALLAVLVLIQALNGRPLVK</sequence>
<keyword evidence="1" id="KW-0472">Membrane</keyword>
<keyword evidence="1" id="KW-1133">Transmembrane helix</keyword>
<comment type="caution">
    <text evidence="2">The sequence shown here is derived from an EMBL/GenBank/DDBJ whole genome shotgun (WGS) entry which is preliminary data.</text>
</comment>
<organism evidence="2 3">
    <name type="scientific">Mucilaginibacter terrenus</name>
    <dbReference type="NCBI Taxonomy" id="2482727"/>
    <lineage>
        <taxon>Bacteria</taxon>
        <taxon>Pseudomonadati</taxon>
        <taxon>Bacteroidota</taxon>
        <taxon>Sphingobacteriia</taxon>
        <taxon>Sphingobacteriales</taxon>
        <taxon>Sphingobacteriaceae</taxon>
        <taxon>Mucilaginibacter</taxon>
    </lineage>
</organism>
<feature type="transmembrane region" description="Helical" evidence="1">
    <location>
        <begin position="62"/>
        <end position="80"/>
    </location>
</feature>
<dbReference type="Proteomes" id="UP000260823">
    <property type="component" value="Unassembled WGS sequence"/>
</dbReference>
<protein>
    <submittedName>
        <fullName evidence="2">Uncharacterized protein</fullName>
    </submittedName>
</protein>
<keyword evidence="3" id="KW-1185">Reference proteome</keyword>
<proteinExistence type="predicted"/>
<evidence type="ECO:0000313" key="2">
    <source>
        <dbReference type="EMBL" id="RFZ85065.1"/>
    </source>
</evidence>
<feature type="transmembrane region" description="Helical" evidence="1">
    <location>
        <begin position="24"/>
        <end position="42"/>
    </location>
</feature>
<dbReference type="AlphaFoldDB" id="A0A3E2NVN5"/>
<accession>A0A3E2NVN5</accession>